<dbReference type="SUPFAM" id="SSF103481">
    <property type="entry name" value="Multidrug resistance efflux transporter EmrE"/>
    <property type="match status" value="2"/>
</dbReference>
<feature type="transmembrane region" description="Helical" evidence="6">
    <location>
        <begin position="60"/>
        <end position="79"/>
    </location>
</feature>
<keyword evidence="3 6" id="KW-0812">Transmembrane</keyword>
<dbReference type="InterPro" id="IPR050638">
    <property type="entry name" value="AA-Vitamin_Transporters"/>
</dbReference>
<evidence type="ECO:0000259" key="7">
    <source>
        <dbReference type="Pfam" id="PF00892"/>
    </source>
</evidence>
<dbReference type="EMBL" id="FWFQ01000007">
    <property type="protein sequence ID" value="SLN28038.1"/>
    <property type="molecule type" value="Genomic_DNA"/>
</dbReference>
<feature type="transmembrane region" description="Helical" evidence="6">
    <location>
        <begin position="234"/>
        <end position="252"/>
    </location>
</feature>
<feature type="domain" description="EamA" evidence="7">
    <location>
        <begin position="141"/>
        <end position="274"/>
    </location>
</feature>
<name>A0A1Y5RYP9_9RHOB</name>
<protein>
    <submittedName>
        <fullName evidence="8">Putative DMT superfamily transporter inner membrane protein</fullName>
    </submittedName>
</protein>
<gene>
    <name evidence="8" type="ORF">PSA7680_01255</name>
</gene>
<feature type="transmembrane region" description="Helical" evidence="6">
    <location>
        <begin position="140"/>
        <end position="160"/>
    </location>
</feature>
<comment type="similarity">
    <text evidence="2">Belongs to the EamA transporter family.</text>
</comment>
<dbReference type="PANTHER" id="PTHR32322">
    <property type="entry name" value="INNER MEMBRANE TRANSPORTER"/>
    <property type="match status" value="1"/>
</dbReference>
<dbReference type="Proteomes" id="UP000193409">
    <property type="component" value="Unassembled WGS sequence"/>
</dbReference>
<evidence type="ECO:0000256" key="5">
    <source>
        <dbReference type="ARBA" id="ARBA00023136"/>
    </source>
</evidence>
<reference evidence="8 9" key="1">
    <citation type="submission" date="2017-03" db="EMBL/GenBank/DDBJ databases">
        <authorList>
            <person name="Afonso C.L."/>
            <person name="Miller P.J."/>
            <person name="Scott M.A."/>
            <person name="Spackman E."/>
            <person name="Goraichik I."/>
            <person name="Dimitrov K.M."/>
            <person name="Suarez D.L."/>
            <person name="Swayne D.E."/>
        </authorList>
    </citation>
    <scope>NUCLEOTIDE SEQUENCE [LARGE SCALE GENOMIC DNA]</scope>
    <source>
        <strain evidence="8 9">CECT 7680</strain>
    </source>
</reference>
<feature type="transmembrane region" description="Helical" evidence="6">
    <location>
        <begin position="26"/>
        <end position="48"/>
    </location>
</feature>
<evidence type="ECO:0000313" key="9">
    <source>
        <dbReference type="Proteomes" id="UP000193409"/>
    </source>
</evidence>
<keyword evidence="4 6" id="KW-1133">Transmembrane helix</keyword>
<evidence type="ECO:0000256" key="3">
    <source>
        <dbReference type="ARBA" id="ARBA00022692"/>
    </source>
</evidence>
<evidence type="ECO:0000256" key="1">
    <source>
        <dbReference type="ARBA" id="ARBA00004141"/>
    </source>
</evidence>
<keyword evidence="9" id="KW-1185">Reference proteome</keyword>
<dbReference type="PANTHER" id="PTHR32322:SF2">
    <property type="entry name" value="EAMA DOMAIN-CONTAINING PROTEIN"/>
    <property type="match status" value="1"/>
</dbReference>
<feature type="transmembrane region" description="Helical" evidence="6">
    <location>
        <begin position="172"/>
        <end position="190"/>
    </location>
</feature>
<organism evidence="8 9">
    <name type="scientific">Pseudoruegeria aquimaris</name>
    <dbReference type="NCBI Taxonomy" id="393663"/>
    <lineage>
        <taxon>Bacteria</taxon>
        <taxon>Pseudomonadati</taxon>
        <taxon>Pseudomonadota</taxon>
        <taxon>Alphaproteobacteria</taxon>
        <taxon>Rhodobacterales</taxon>
        <taxon>Roseobacteraceae</taxon>
        <taxon>Pseudoruegeria</taxon>
    </lineage>
</organism>
<feature type="domain" description="EamA" evidence="7">
    <location>
        <begin position="2"/>
        <end position="130"/>
    </location>
</feature>
<dbReference type="AlphaFoldDB" id="A0A1Y5RYP9"/>
<keyword evidence="5 6" id="KW-0472">Membrane</keyword>
<dbReference type="InterPro" id="IPR037185">
    <property type="entry name" value="EmrE-like"/>
</dbReference>
<feature type="transmembrane region" description="Helical" evidence="6">
    <location>
        <begin position="114"/>
        <end position="134"/>
    </location>
</feature>
<evidence type="ECO:0000256" key="2">
    <source>
        <dbReference type="ARBA" id="ARBA00007362"/>
    </source>
</evidence>
<feature type="transmembrane region" description="Helical" evidence="6">
    <location>
        <begin position="85"/>
        <end position="107"/>
    </location>
</feature>
<evidence type="ECO:0000256" key="4">
    <source>
        <dbReference type="ARBA" id="ARBA00022989"/>
    </source>
</evidence>
<dbReference type="InterPro" id="IPR000620">
    <property type="entry name" value="EamA_dom"/>
</dbReference>
<dbReference type="GO" id="GO:0016020">
    <property type="term" value="C:membrane"/>
    <property type="evidence" value="ECO:0007669"/>
    <property type="project" value="UniProtKB-SubCell"/>
</dbReference>
<sequence length="282" mass="29466">MGLAFALMWSSAFTSARIIVQDAPPLASLSLRFFLSGLIGVALARAMGQTWRLTRAQWRATLIFGLCQNALYLGLNFVAMQWIEASLASIIASTMPLMVAGAGWLVFKDRLPPLGLLGLGLGILGVCLIMGSRISAGVDLTGLLLCVLGAVALTVATLSVRGASSGGNVMMIVGLQMFVGALILAVVSAVTETHSFTPTLGLGLAFAYTTLVPGLLATFVWFSLVNRIGAVRAATFHFLNPVFGVAIAAALLGERLGWLDVIGVGIVTVGILAVQLSRQPPR</sequence>
<feature type="transmembrane region" description="Helical" evidence="6">
    <location>
        <begin position="202"/>
        <end position="222"/>
    </location>
</feature>
<accession>A0A1Y5RYP9</accession>
<comment type="subcellular location">
    <subcellularLocation>
        <location evidence="1">Membrane</location>
        <topology evidence="1">Multi-pass membrane protein</topology>
    </subcellularLocation>
</comment>
<evidence type="ECO:0000256" key="6">
    <source>
        <dbReference type="SAM" id="Phobius"/>
    </source>
</evidence>
<feature type="transmembrane region" description="Helical" evidence="6">
    <location>
        <begin position="258"/>
        <end position="276"/>
    </location>
</feature>
<proteinExistence type="inferred from homology"/>
<evidence type="ECO:0000313" key="8">
    <source>
        <dbReference type="EMBL" id="SLN28038.1"/>
    </source>
</evidence>
<dbReference type="Pfam" id="PF00892">
    <property type="entry name" value="EamA"/>
    <property type="match status" value="2"/>
</dbReference>
<dbReference type="Gene3D" id="1.10.3730.20">
    <property type="match status" value="1"/>
</dbReference>